<reference evidence="2" key="1">
    <citation type="journal article" date="2019" name="Int. J. Syst. Evol. Microbiol.">
        <title>The Global Catalogue of Microorganisms (GCM) 10K type strain sequencing project: providing services to taxonomists for standard genome sequencing and annotation.</title>
        <authorList>
            <consortium name="The Broad Institute Genomics Platform"/>
            <consortium name="The Broad Institute Genome Sequencing Center for Infectious Disease"/>
            <person name="Wu L."/>
            <person name="Ma J."/>
        </authorList>
    </citation>
    <scope>NUCLEOTIDE SEQUENCE [LARGE SCALE GENOMIC DNA]</scope>
    <source>
        <strain evidence="2">CGMCC 4.7645</strain>
    </source>
</reference>
<dbReference type="RefSeq" id="WP_378267477.1">
    <property type="nucleotide sequence ID" value="NZ_JBHUKR010000011.1"/>
</dbReference>
<dbReference type="InterPro" id="IPR045647">
    <property type="entry name" value="DUF6401"/>
</dbReference>
<evidence type="ECO:0000313" key="1">
    <source>
        <dbReference type="EMBL" id="MFD2419493.1"/>
    </source>
</evidence>
<proteinExistence type="predicted"/>
<dbReference type="Pfam" id="PF19939">
    <property type="entry name" value="DUF6401"/>
    <property type="match status" value="1"/>
</dbReference>
<dbReference type="EMBL" id="JBHUKR010000011">
    <property type="protein sequence ID" value="MFD2419493.1"/>
    <property type="molecule type" value="Genomic_DNA"/>
</dbReference>
<evidence type="ECO:0000313" key="2">
    <source>
        <dbReference type="Proteomes" id="UP001597417"/>
    </source>
</evidence>
<name>A0ABW5FWV7_9PSEU</name>
<sequence>MHWADLLADRSARRWLQGIAGRLEPGWRALTAEPALWPVFEDHSSAVRDAVRVEDEMVERSDRASALVLIAAHAHDVWTEAERADRLPPGDATGWTRHEWTGLRLLACYRLAAAEPHGPKLSRAASALRPVSAGVAKKVR</sequence>
<keyword evidence="2" id="KW-1185">Reference proteome</keyword>
<comment type="caution">
    <text evidence="1">The sequence shown here is derived from an EMBL/GenBank/DDBJ whole genome shotgun (WGS) entry which is preliminary data.</text>
</comment>
<gene>
    <name evidence="1" type="ORF">ACFSXZ_24495</name>
</gene>
<accession>A0ABW5FWV7</accession>
<organism evidence="1 2">
    <name type="scientific">Amycolatopsis pigmentata</name>
    <dbReference type="NCBI Taxonomy" id="450801"/>
    <lineage>
        <taxon>Bacteria</taxon>
        <taxon>Bacillati</taxon>
        <taxon>Actinomycetota</taxon>
        <taxon>Actinomycetes</taxon>
        <taxon>Pseudonocardiales</taxon>
        <taxon>Pseudonocardiaceae</taxon>
        <taxon>Amycolatopsis</taxon>
    </lineage>
</organism>
<dbReference type="Proteomes" id="UP001597417">
    <property type="component" value="Unassembled WGS sequence"/>
</dbReference>
<protein>
    <submittedName>
        <fullName evidence="1">DUF6401 family natural product biosynthesis protein</fullName>
    </submittedName>
</protein>